<keyword evidence="2" id="KW-0328">Glycosyltransferase</keyword>
<dbReference type="Gene3D" id="3.90.550.10">
    <property type="entry name" value="Spore Coat Polysaccharide Biosynthesis Protein SpsA, Chain A"/>
    <property type="match status" value="1"/>
</dbReference>
<dbReference type="SUPFAM" id="SSF53448">
    <property type="entry name" value="Nucleotide-diphospho-sugar transferases"/>
    <property type="match status" value="1"/>
</dbReference>
<keyword evidence="4" id="KW-0812">Transmembrane</keyword>
<keyword evidence="4" id="KW-1133">Transmembrane helix</keyword>
<dbReference type="Pfam" id="PF00535">
    <property type="entry name" value="Glycos_transf_2"/>
    <property type="match status" value="1"/>
</dbReference>
<name>A0A1I1VUF7_9BACI</name>
<protein>
    <submittedName>
        <fullName evidence="6">Glycosyltransferase, catalytic subunit of cellulose synthase and poly-beta-1,6-N-acetylglucosamine synthase</fullName>
    </submittedName>
</protein>
<feature type="transmembrane region" description="Helical" evidence="4">
    <location>
        <begin position="295"/>
        <end position="314"/>
    </location>
</feature>
<feature type="transmembrane region" description="Helical" evidence="4">
    <location>
        <begin position="353"/>
        <end position="372"/>
    </location>
</feature>
<dbReference type="InterPro" id="IPR001173">
    <property type="entry name" value="Glyco_trans_2-like"/>
</dbReference>
<dbReference type="CDD" id="cd06439">
    <property type="entry name" value="CESA_like_1"/>
    <property type="match status" value="1"/>
</dbReference>
<comment type="similarity">
    <text evidence="1">Belongs to the glycosyltransferase 2 family.</text>
</comment>
<feature type="transmembrane region" description="Helical" evidence="4">
    <location>
        <begin position="6"/>
        <end position="31"/>
    </location>
</feature>
<evidence type="ECO:0000259" key="5">
    <source>
        <dbReference type="Pfam" id="PF00535"/>
    </source>
</evidence>
<reference evidence="7" key="1">
    <citation type="submission" date="2016-10" db="EMBL/GenBank/DDBJ databases">
        <authorList>
            <person name="Varghese N."/>
            <person name="Submissions S."/>
        </authorList>
    </citation>
    <scope>NUCLEOTIDE SEQUENCE [LARGE SCALE GENOMIC DNA]</scope>
    <source>
        <strain evidence="7">DSM 22530</strain>
    </source>
</reference>
<gene>
    <name evidence="6" type="ORF">SAMN05216238_10512</name>
</gene>
<keyword evidence="4" id="KW-0472">Membrane</keyword>
<evidence type="ECO:0000313" key="7">
    <source>
        <dbReference type="Proteomes" id="UP000199474"/>
    </source>
</evidence>
<evidence type="ECO:0000313" key="6">
    <source>
        <dbReference type="EMBL" id="SFD86329.1"/>
    </source>
</evidence>
<evidence type="ECO:0000256" key="1">
    <source>
        <dbReference type="ARBA" id="ARBA00006739"/>
    </source>
</evidence>
<accession>A0A1I1VUF7</accession>
<dbReference type="STRING" id="640948.SAMN05216238_10512"/>
<feature type="domain" description="Glycosyltransferase 2-like" evidence="5">
    <location>
        <begin position="49"/>
        <end position="211"/>
    </location>
</feature>
<keyword evidence="3 6" id="KW-0808">Transferase</keyword>
<dbReference type="PANTHER" id="PTHR43630">
    <property type="entry name" value="POLY-BETA-1,6-N-ACETYL-D-GLUCOSAMINE SYNTHASE"/>
    <property type="match status" value="1"/>
</dbReference>
<dbReference type="AlphaFoldDB" id="A0A1I1VUF7"/>
<feature type="transmembrane region" description="Helical" evidence="4">
    <location>
        <begin position="320"/>
        <end position="341"/>
    </location>
</feature>
<organism evidence="6 7">
    <name type="scientific">Lentibacillus persicus</name>
    <dbReference type="NCBI Taxonomy" id="640948"/>
    <lineage>
        <taxon>Bacteria</taxon>
        <taxon>Bacillati</taxon>
        <taxon>Bacillota</taxon>
        <taxon>Bacilli</taxon>
        <taxon>Bacillales</taxon>
        <taxon>Bacillaceae</taxon>
        <taxon>Lentibacillus</taxon>
    </lineage>
</organism>
<evidence type="ECO:0000256" key="4">
    <source>
        <dbReference type="SAM" id="Phobius"/>
    </source>
</evidence>
<dbReference type="GO" id="GO:0016757">
    <property type="term" value="F:glycosyltransferase activity"/>
    <property type="evidence" value="ECO:0007669"/>
    <property type="project" value="UniProtKB-KW"/>
</dbReference>
<evidence type="ECO:0000256" key="3">
    <source>
        <dbReference type="ARBA" id="ARBA00022679"/>
    </source>
</evidence>
<keyword evidence="7" id="KW-1185">Reference proteome</keyword>
<dbReference type="PANTHER" id="PTHR43630:SF1">
    <property type="entry name" value="POLY-BETA-1,6-N-ACETYL-D-GLUCOSAMINE SYNTHASE"/>
    <property type="match status" value="1"/>
</dbReference>
<sequence length="384" mass="44179">MLILIIEVFFWLFFCLLVYTYVGYPFLLFMLSKVKKNAVRRNEYYPNISVLVSAYNEEKHIEEKINNLLGLVYPKEKLQVIIGSDGSTDRTSAIVKKYHKNGIQLYDQKHNTGKITLQKNMVEQSTGDIIVFSDATSLFSADALKHLAKNFYDEKVGAVVGELRYAARDTETSEGQGFYWNYETFIRKMESNVNSVMGASGSMYAMRKKLYTQPKDEAINEDFVQPISVINSGYRAVYETDAVAYEEPTDNTGDEFSMRVRVVTRGFRGISYMLKEFVNVRKKPFTIMQLFSHKLLRWLSVVLLIGLLATNIILLPENGLYALSLFLQLLFYVLVIMGYVTIKMGTNIKLLTIPFYFFVTIFASFIGMIKYLKGEKKSTWTPLR</sequence>
<dbReference type="InterPro" id="IPR029044">
    <property type="entry name" value="Nucleotide-diphossugar_trans"/>
</dbReference>
<evidence type="ECO:0000256" key="2">
    <source>
        <dbReference type="ARBA" id="ARBA00022676"/>
    </source>
</evidence>
<proteinExistence type="inferred from homology"/>
<dbReference type="Proteomes" id="UP000199474">
    <property type="component" value="Unassembled WGS sequence"/>
</dbReference>
<dbReference type="OrthoDB" id="9766299at2"/>
<dbReference type="EMBL" id="FOMR01000005">
    <property type="protein sequence ID" value="SFD86329.1"/>
    <property type="molecule type" value="Genomic_DNA"/>
</dbReference>